<evidence type="ECO:0000313" key="2">
    <source>
        <dbReference type="EMBL" id="RSM72647.1"/>
    </source>
</evidence>
<evidence type="ECO:0008006" key="4">
    <source>
        <dbReference type="Google" id="ProtNLM"/>
    </source>
</evidence>
<reference evidence="2 3" key="1">
    <citation type="submission" date="2018-05" db="EMBL/GenBank/DDBJ databases">
        <title>Evolution of GPA BGCs.</title>
        <authorList>
            <person name="Waglechner N."/>
            <person name="Wright G.D."/>
        </authorList>
    </citation>
    <scope>NUCLEOTIDE SEQUENCE [LARGE SCALE GENOMIC DNA]</scope>
    <source>
        <strain evidence="2 3">A82846</strain>
    </source>
</reference>
<dbReference type="RefSeq" id="WP_063758684.1">
    <property type="nucleotide sequence ID" value="NZ_QHKI01000059.1"/>
</dbReference>
<accession>A0A428YT53</accession>
<evidence type="ECO:0000256" key="1">
    <source>
        <dbReference type="SAM" id="MobiDB-lite"/>
    </source>
</evidence>
<name>A0A428YT53_KIBAR</name>
<gene>
    <name evidence="2" type="ORF">DMH04_42500</name>
</gene>
<dbReference type="Proteomes" id="UP000287547">
    <property type="component" value="Unassembled WGS sequence"/>
</dbReference>
<comment type="caution">
    <text evidence="2">The sequence shown here is derived from an EMBL/GenBank/DDBJ whole genome shotgun (WGS) entry which is preliminary data.</text>
</comment>
<dbReference type="AlphaFoldDB" id="A0A428YT53"/>
<feature type="region of interest" description="Disordered" evidence="1">
    <location>
        <begin position="186"/>
        <end position="221"/>
    </location>
</feature>
<dbReference type="SUPFAM" id="SSF81301">
    <property type="entry name" value="Nucleotidyltransferase"/>
    <property type="match status" value="1"/>
</dbReference>
<protein>
    <recommendedName>
        <fullName evidence="4">Nucleotidyltransferase family protein</fullName>
    </recommendedName>
</protein>
<dbReference type="Gene3D" id="3.30.460.40">
    <property type="match status" value="1"/>
</dbReference>
<dbReference type="InterPro" id="IPR039498">
    <property type="entry name" value="NTP_transf_5"/>
</dbReference>
<dbReference type="OrthoDB" id="3394845at2"/>
<dbReference type="Pfam" id="PF14907">
    <property type="entry name" value="NTP_transf_5"/>
    <property type="match status" value="1"/>
</dbReference>
<evidence type="ECO:0000313" key="3">
    <source>
        <dbReference type="Proteomes" id="UP000287547"/>
    </source>
</evidence>
<dbReference type="InterPro" id="IPR043519">
    <property type="entry name" value="NT_sf"/>
</dbReference>
<organism evidence="2 3">
    <name type="scientific">Kibdelosporangium aridum</name>
    <dbReference type="NCBI Taxonomy" id="2030"/>
    <lineage>
        <taxon>Bacteria</taxon>
        <taxon>Bacillati</taxon>
        <taxon>Actinomycetota</taxon>
        <taxon>Actinomycetes</taxon>
        <taxon>Pseudonocardiales</taxon>
        <taxon>Pseudonocardiaceae</taxon>
        <taxon>Kibdelosporangium</taxon>
    </lineage>
</organism>
<sequence>MGSDVQDALIRTVTKVASALRPTGVRFALTGGCAVYARGGPETEHDVDILILEEDVPTAVRALVGAGFRAADPPEEWLTKVYDGDRLVDLIFRANERQVTPEMLDEAEEIRVGPTVLHVQSGTDVMIGKLLALEVHRCDLAALLPIARALREQIDWARVREETAHSPYAEAFLLLCDRLAITDDEGRQADDPAAISGGAPAHNAGGGSQNGRARRTSDRAR</sequence>
<proteinExistence type="predicted"/>
<dbReference type="EMBL" id="QHKI01000059">
    <property type="protein sequence ID" value="RSM72647.1"/>
    <property type="molecule type" value="Genomic_DNA"/>
</dbReference>